<evidence type="ECO:0000313" key="3">
    <source>
        <dbReference type="Proteomes" id="UP000190648"/>
    </source>
</evidence>
<feature type="region of interest" description="Disordered" evidence="1">
    <location>
        <begin position="59"/>
        <end position="99"/>
    </location>
</feature>
<dbReference type="EMBL" id="LSYS01001520">
    <property type="protein sequence ID" value="OPJ88725.1"/>
    <property type="molecule type" value="Genomic_DNA"/>
</dbReference>
<keyword evidence="3" id="KW-1185">Reference proteome</keyword>
<evidence type="ECO:0000313" key="2">
    <source>
        <dbReference type="EMBL" id="OPJ88725.1"/>
    </source>
</evidence>
<proteinExistence type="predicted"/>
<dbReference type="Proteomes" id="UP000190648">
    <property type="component" value="Unassembled WGS sequence"/>
</dbReference>
<reference evidence="2 3" key="1">
    <citation type="submission" date="2016-02" db="EMBL/GenBank/DDBJ databases">
        <title>Band-tailed pigeon sequencing and assembly.</title>
        <authorList>
            <person name="Soares A.E."/>
            <person name="Novak B.J."/>
            <person name="Rice E.S."/>
            <person name="O'Connell B."/>
            <person name="Chang D."/>
            <person name="Weber S."/>
            <person name="Shapiro B."/>
        </authorList>
    </citation>
    <scope>NUCLEOTIDE SEQUENCE [LARGE SCALE GENOMIC DNA]</scope>
    <source>
        <strain evidence="2">BTP2013</strain>
        <tissue evidence="2">Blood</tissue>
    </source>
</reference>
<comment type="caution">
    <text evidence="2">The sequence shown here is derived from an EMBL/GenBank/DDBJ whole genome shotgun (WGS) entry which is preliminary data.</text>
</comment>
<sequence>MLGHHRAVAASLLNSARCHLRLVGLCSKPVAPLGKRQADDHRLAEIGREVWMSPAADTLSSSSVRMKTPPPLSGFNLLHKMSKRTTPTAAGQSGKLSDP</sequence>
<evidence type="ECO:0000256" key="1">
    <source>
        <dbReference type="SAM" id="MobiDB-lite"/>
    </source>
</evidence>
<gene>
    <name evidence="2" type="ORF">AV530_003200</name>
</gene>
<protein>
    <submittedName>
        <fullName evidence="2">Uncharacterized protein</fullName>
    </submittedName>
</protein>
<organism evidence="2 3">
    <name type="scientific">Patagioenas fasciata monilis</name>
    <dbReference type="NCBI Taxonomy" id="372326"/>
    <lineage>
        <taxon>Eukaryota</taxon>
        <taxon>Metazoa</taxon>
        <taxon>Chordata</taxon>
        <taxon>Craniata</taxon>
        <taxon>Vertebrata</taxon>
        <taxon>Euteleostomi</taxon>
        <taxon>Archelosauria</taxon>
        <taxon>Archosauria</taxon>
        <taxon>Dinosauria</taxon>
        <taxon>Saurischia</taxon>
        <taxon>Theropoda</taxon>
        <taxon>Coelurosauria</taxon>
        <taxon>Aves</taxon>
        <taxon>Neognathae</taxon>
        <taxon>Neoaves</taxon>
        <taxon>Columbimorphae</taxon>
        <taxon>Columbiformes</taxon>
        <taxon>Columbidae</taxon>
        <taxon>Patagioenas</taxon>
    </lineage>
</organism>
<name>A0A1V4KWJ2_PATFA</name>
<feature type="compositionally biased region" description="Polar residues" evidence="1">
    <location>
        <begin position="84"/>
        <end position="99"/>
    </location>
</feature>
<accession>A0A1V4KWJ2</accession>
<dbReference type="AlphaFoldDB" id="A0A1V4KWJ2"/>